<dbReference type="InterPro" id="IPR005144">
    <property type="entry name" value="ATP-cone_dom"/>
</dbReference>
<dbReference type="PANTHER" id="PTHR30455:SF2">
    <property type="entry name" value="TRANSCRIPTIONAL REPRESSOR NRDR"/>
    <property type="match status" value="1"/>
</dbReference>
<dbReference type="HAMAP" id="MF_00440">
    <property type="entry name" value="NrdR"/>
    <property type="match status" value="1"/>
</dbReference>
<keyword evidence="4 8" id="KW-0067">ATP-binding</keyword>
<evidence type="ECO:0000259" key="10">
    <source>
        <dbReference type="PROSITE" id="PS51161"/>
    </source>
</evidence>
<comment type="cofactor">
    <cofactor evidence="8">
        <name>Zn(2+)</name>
        <dbReference type="ChEBI" id="CHEBI:29105"/>
    </cofactor>
    <text evidence="8">Binds 1 zinc ion.</text>
</comment>
<evidence type="ECO:0000256" key="1">
    <source>
        <dbReference type="ARBA" id="ARBA00022491"/>
    </source>
</evidence>
<evidence type="ECO:0000313" key="12">
    <source>
        <dbReference type="Proteomes" id="UP001589691"/>
    </source>
</evidence>
<evidence type="ECO:0000256" key="8">
    <source>
        <dbReference type="HAMAP-Rule" id="MF_00440"/>
    </source>
</evidence>
<gene>
    <name evidence="8 11" type="primary">nrdR</name>
    <name evidence="11" type="ORF">ACFFLI_12310</name>
</gene>
<comment type="caution">
    <text evidence="11">The sequence shown here is derived from an EMBL/GenBank/DDBJ whole genome shotgun (WGS) entry which is preliminary data.</text>
</comment>
<evidence type="ECO:0000313" key="11">
    <source>
        <dbReference type="EMBL" id="MFB9770649.1"/>
    </source>
</evidence>
<comment type="similarity">
    <text evidence="8">Belongs to the NrdR family.</text>
</comment>
<keyword evidence="12" id="KW-1185">Reference proteome</keyword>
<dbReference type="InterPro" id="IPR055173">
    <property type="entry name" value="NrdR-like_N"/>
</dbReference>
<keyword evidence="6 8" id="KW-0238">DNA-binding</keyword>
<reference evidence="11 12" key="1">
    <citation type="submission" date="2024-09" db="EMBL/GenBank/DDBJ databases">
        <authorList>
            <person name="Sun Q."/>
            <person name="Mori K."/>
        </authorList>
    </citation>
    <scope>NUCLEOTIDE SEQUENCE [LARGE SCALE GENOMIC DNA]</scope>
    <source>
        <strain evidence="11 12">TBRC 4576</strain>
    </source>
</reference>
<dbReference type="EMBL" id="JBHLZY010000026">
    <property type="protein sequence ID" value="MFB9770649.1"/>
    <property type="molecule type" value="Genomic_DNA"/>
</dbReference>
<comment type="function">
    <text evidence="8">Negatively regulates transcription of bacterial ribonucleotide reductase nrd genes and operons by binding to NrdR-boxes.</text>
</comment>
<evidence type="ECO:0000256" key="2">
    <source>
        <dbReference type="ARBA" id="ARBA00022741"/>
    </source>
</evidence>
<sequence length="176" mass="20450">MQCPHCHHNGSRVVDSRPTDDGRVIRRRRECENCGFRFTTFERVEATPLLVIKKNGAREEFNREKILRGIIRSAEKRPVSMETMTGVVDDVENKVRSLGENEISSQVIGEYVMEKLADIDEISYIRFASVYRQFKDMHVFLNELQDMMERDKLKLAEQTKRGKKAPKTPSSKSDQK</sequence>
<keyword evidence="8" id="KW-0863">Zinc-finger</keyword>
<keyword evidence="8" id="KW-0479">Metal-binding</keyword>
<evidence type="ECO:0000256" key="6">
    <source>
        <dbReference type="ARBA" id="ARBA00023125"/>
    </source>
</evidence>
<dbReference type="InterPro" id="IPR003796">
    <property type="entry name" value="RNR_NrdR-like"/>
</dbReference>
<dbReference type="Pfam" id="PF22811">
    <property type="entry name" value="Zn_ribbon_NrdR"/>
    <property type="match status" value="1"/>
</dbReference>
<protein>
    <recommendedName>
        <fullName evidence="8">Transcriptional repressor NrdR</fullName>
    </recommendedName>
</protein>
<dbReference type="Proteomes" id="UP001589691">
    <property type="component" value="Unassembled WGS sequence"/>
</dbReference>
<evidence type="ECO:0000256" key="5">
    <source>
        <dbReference type="ARBA" id="ARBA00023015"/>
    </source>
</evidence>
<feature type="region of interest" description="Disordered" evidence="9">
    <location>
        <begin position="152"/>
        <end position="176"/>
    </location>
</feature>
<dbReference type="NCBIfam" id="TIGR00244">
    <property type="entry name" value="transcriptional regulator NrdR"/>
    <property type="match status" value="1"/>
</dbReference>
<evidence type="ECO:0000256" key="9">
    <source>
        <dbReference type="SAM" id="MobiDB-lite"/>
    </source>
</evidence>
<dbReference type="RefSeq" id="WP_137641743.1">
    <property type="nucleotide sequence ID" value="NZ_BJEA01000003.1"/>
</dbReference>
<name>A0ABV5WWV7_9LACO</name>
<accession>A0ABV5WWV7</accession>
<keyword evidence="7 8" id="KW-0804">Transcription</keyword>
<dbReference type="PANTHER" id="PTHR30455">
    <property type="entry name" value="TRANSCRIPTIONAL REPRESSOR NRDR"/>
    <property type="match status" value="1"/>
</dbReference>
<evidence type="ECO:0000256" key="3">
    <source>
        <dbReference type="ARBA" id="ARBA00022833"/>
    </source>
</evidence>
<keyword evidence="5 8" id="KW-0805">Transcription regulation</keyword>
<evidence type="ECO:0000256" key="7">
    <source>
        <dbReference type="ARBA" id="ARBA00023163"/>
    </source>
</evidence>
<evidence type="ECO:0000256" key="4">
    <source>
        <dbReference type="ARBA" id="ARBA00022840"/>
    </source>
</evidence>
<proteinExistence type="inferred from homology"/>
<feature type="region of interest" description="Disordered" evidence="9">
    <location>
        <begin position="1"/>
        <end position="21"/>
    </location>
</feature>
<feature type="compositionally biased region" description="Basic residues" evidence="9">
    <location>
        <begin position="1"/>
        <end position="10"/>
    </location>
</feature>
<keyword evidence="1 8" id="KW-0678">Repressor</keyword>
<feature type="domain" description="ATP-cone" evidence="10">
    <location>
        <begin position="49"/>
        <end position="139"/>
    </location>
</feature>
<dbReference type="Pfam" id="PF03477">
    <property type="entry name" value="ATP-cone"/>
    <property type="match status" value="1"/>
</dbReference>
<dbReference type="PROSITE" id="PS51161">
    <property type="entry name" value="ATP_CONE"/>
    <property type="match status" value="1"/>
</dbReference>
<keyword evidence="3 8" id="KW-0862">Zinc</keyword>
<organism evidence="11 12">
    <name type="scientific">Lactiplantibacillus modestisalitolerans</name>
    <dbReference type="NCBI Taxonomy" id="1457219"/>
    <lineage>
        <taxon>Bacteria</taxon>
        <taxon>Bacillati</taxon>
        <taxon>Bacillota</taxon>
        <taxon>Bacilli</taxon>
        <taxon>Lactobacillales</taxon>
        <taxon>Lactobacillaceae</taxon>
        <taxon>Lactiplantibacillus</taxon>
    </lineage>
</organism>
<keyword evidence="2 8" id="KW-0547">Nucleotide-binding</keyword>
<feature type="zinc finger region" evidence="8">
    <location>
        <begin position="3"/>
        <end position="34"/>
    </location>
</feature>